<name>A0A0S1XEN1_THEBA</name>
<reference evidence="1 2" key="1">
    <citation type="journal article" date="2016" name="Genome Announc.">
        <title>Complete genome sequence of the hyperthermophilic and piezophilic archaeon Thermococcus barophilus Ch5, capable of growth at the expense of hydrogenogenesis from carbon monoxide and formate.</title>
        <authorList>
            <person name="Oger P."/>
            <person name="Sokolova T.G."/>
            <person name="Kozhevnikova D.A."/>
            <person name="Taranov E.A."/>
            <person name="Vannier P."/>
            <person name="Lee H.S."/>
            <person name="Kwon K.K."/>
            <person name="Kang S.G."/>
            <person name="Lee J.H."/>
            <person name="Bonch-Osmolovskaya E.A."/>
            <person name="Lebedinsky A.V."/>
        </authorList>
    </citation>
    <scope>NUCLEOTIDE SEQUENCE [LARGE SCALE GENOMIC DNA]</scope>
    <source>
        <strain evidence="2">Ch5</strain>
    </source>
</reference>
<dbReference type="EMBL" id="CP013050">
    <property type="protein sequence ID" value="ALM76221.1"/>
    <property type="molecule type" value="Genomic_DNA"/>
</dbReference>
<organism evidence="1 2">
    <name type="scientific">Thermococcus barophilus</name>
    <dbReference type="NCBI Taxonomy" id="55802"/>
    <lineage>
        <taxon>Archaea</taxon>
        <taxon>Methanobacteriati</taxon>
        <taxon>Methanobacteriota</taxon>
        <taxon>Thermococci</taxon>
        <taxon>Thermococcales</taxon>
        <taxon>Thermococcaceae</taxon>
        <taxon>Thermococcus</taxon>
    </lineage>
</organism>
<proteinExistence type="predicted"/>
<protein>
    <submittedName>
        <fullName evidence="1">Uncharacterized protein</fullName>
    </submittedName>
</protein>
<dbReference type="STRING" id="55802.TBCH5v1_2326"/>
<evidence type="ECO:0000313" key="1">
    <source>
        <dbReference type="EMBL" id="ALM76221.1"/>
    </source>
</evidence>
<dbReference type="Proteomes" id="UP000066042">
    <property type="component" value="Chromosome"/>
</dbReference>
<gene>
    <name evidence="1" type="ORF">TBCH5v1_2326</name>
</gene>
<dbReference type="PATRIC" id="fig|55802.8.peg.2306"/>
<dbReference type="RefSeq" id="WP_056934649.1">
    <property type="nucleotide sequence ID" value="NZ_CP013050.1"/>
</dbReference>
<evidence type="ECO:0000313" key="2">
    <source>
        <dbReference type="Proteomes" id="UP000066042"/>
    </source>
</evidence>
<accession>A0A0S1XEN1</accession>
<dbReference type="GeneID" id="26137543"/>
<sequence>MDQSSNPEELLKQIASQEFREVAEPVEEIGESKKEKKKSTWGLKKKKELNQEILKEIQKKLGEAWELMGTEYGRKLLEDVAVEIKKLCIINDLP</sequence>
<dbReference type="AlphaFoldDB" id="A0A0S1XEN1"/>